<evidence type="ECO:0000256" key="6">
    <source>
        <dbReference type="ARBA" id="ARBA00023239"/>
    </source>
</evidence>
<evidence type="ECO:0000313" key="9">
    <source>
        <dbReference type="EMBL" id="AOM81635.1"/>
    </source>
</evidence>
<dbReference type="GO" id="GO:0019854">
    <property type="term" value="P:L-ascorbic acid catabolic process"/>
    <property type="evidence" value="ECO:0007669"/>
    <property type="project" value="TreeGrafter"/>
</dbReference>
<keyword evidence="6" id="KW-0456">Lyase</keyword>
<evidence type="ECO:0000256" key="5">
    <source>
        <dbReference type="ARBA" id="ARBA00022563"/>
    </source>
</evidence>
<dbReference type="InterPro" id="IPR013785">
    <property type="entry name" value="Aldolase_TIM"/>
</dbReference>
<name>A0A1D7QRK3_9BACI</name>
<proteinExistence type="inferred from homology"/>
<dbReference type="GO" id="GO:0043801">
    <property type="term" value="F:hexulose-6-phosphate synthase activity"/>
    <property type="evidence" value="ECO:0007669"/>
    <property type="project" value="UniProtKB-EC"/>
</dbReference>
<dbReference type="InterPro" id="IPR017553">
    <property type="entry name" value="3-hexulose-6-phosphate_synth"/>
</dbReference>
<dbReference type="NCBIfam" id="TIGR03128">
    <property type="entry name" value="RuMP_HxlA"/>
    <property type="match status" value="1"/>
</dbReference>
<dbReference type="EMBL" id="CP012502">
    <property type="protein sequence ID" value="AOM81635.1"/>
    <property type="molecule type" value="Genomic_DNA"/>
</dbReference>
<keyword evidence="10" id="KW-1185">Reference proteome</keyword>
<dbReference type="GO" id="GO:0033982">
    <property type="term" value="F:3-dehydro-L-gulonate-6-phosphate decarboxylase activity"/>
    <property type="evidence" value="ECO:0007669"/>
    <property type="project" value="TreeGrafter"/>
</dbReference>
<keyword evidence="7" id="KW-0119">Carbohydrate metabolism</keyword>
<organism evidence="9 10">
    <name type="scientific">Salisediminibacterium beveridgei</name>
    <dbReference type="NCBI Taxonomy" id="632773"/>
    <lineage>
        <taxon>Bacteria</taxon>
        <taxon>Bacillati</taxon>
        <taxon>Bacillota</taxon>
        <taxon>Bacilli</taxon>
        <taxon>Bacillales</taxon>
        <taxon>Bacillaceae</taxon>
        <taxon>Salisediminibacterium</taxon>
    </lineage>
</organism>
<dbReference type="GO" id="GO:0006207">
    <property type="term" value="P:'de novo' pyrimidine nucleobase biosynthetic process"/>
    <property type="evidence" value="ECO:0007669"/>
    <property type="project" value="InterPro"/>
</dbReference>
<dbReference type="GO" id="GO:0006730">
    <property type="term" value="P:one-carbon metabolic process"/>
    <property type="evidence" value="ECO:0007669"/>
    <property type="project" value="UniProtKB-KW"/>
</dbReference>
<evidence type="ECO:0000259" key="8">
    <source>
        <dbReference type="SMART" id="SM00934"/>
    </source>
</evidence>
<comment type="catalytic activity">
    <reaction evidence="1">
        <text>D-ribulose 5-phosphate + formaldehyde = D-arabino-hex-3-ulose 6-phosphate</text>
        <dbReference type="Rhea" id="RHEA:25201"/>
        <dbReference type="ChEBI" id="CHEBI:16842"/>
        <dbReference type="ChEBI" id="CHEBI:58121"/>
        <dbReference type="ChEBI" id="CHEBI:58542"/>
        <dbReference type="EC" id="4.1.2.43"/>
    </reaction>
</comment>
<dbReference type="Proteomes" id="UP000094463">
    <property type="component" value="Chromosome"/>
</dbReference>
<dbReference type="CDD" id="cd04726">
    <property type="entry name" value="KGPDC_HPS"/>
    <property type="match status" value="1"/>
</dbReference>
<evidence type="ECO:0000256" key="2">
    <source>
        <dbReference type="ARBA" id="ARBA00005014"/>
    </source>
</evidence>
<evidence type="ECO:0000256" key="4">
    <source>
        <dbReference type="ARBA" id="ARBA00012890"/>
    </source>
</evidence>
<sequence>MILQLALDRLERDQCFDLLEQTNRQIDWIEVGTGVIKEYGMAIVREIRQKYPHHRIVADMKTCDAGEHEAKQAFEAGADVVTVMAFAADATITAMLDVAKQYEKEVMVDLLQVTDHRRVSELKQLGVTLVSLHIGKDMQQEAGLTVSAFDLVKNAGLTVSVAGGINASTLPAVVTQAPDIVIVGSAITGADSPVEESRKLKGMLT</sequence>
<dbReference type="OrthoDB" id="43475at2"/>
<dbReference type="EC" id="4.1.2.43" evidence="4"/>
<dbReference type="InterPro" id="IPR001754">
    <property type="entry name" value="OMPdeCOase_dom"/>
</dbReference>
<dbReference type="SUPFAM" id="SSF51366">
    <property type="entry name" value="Ribulose-phoshate binding barrel"/>
    <property type="match status" value="1"/>
</dbReference>
<dbReference type="PANTHER" id="PTHR35039:SF3">
    <property type="entry name" value="3-KETO-L-GULONATE-6-PHOSPHATE DECARBOXYLASE SGBH-RELATED"/>
    <property type="match status" value="1"/>
</dbReference>
<evidence type="ECO:0000256" key="7">
    <source>
        <dbReference type="ARBA" id="ARBA00023277"/>
    </source>
</evidence>
<dbReference type="AlphaFoldDB" id="A0A1D7QRK3"/>
<feature type="domain" description="Orotidine 5'-phosphate decarboxylase" evidence="8">
    <location>
        <begin position="2"/>
        <end position="200"/>
    </location>
</feature>
<dbReference type="InterPro" id="IPR041710">
    <property type="entry name" value="HPS/KGPDC"/>
</dbReference>
<comment type="similarity">
    <text evidence="3">Belongs to the HPS/KGPDC family. HPS subfamily.</text>
</comment>
<dbReference type="STRING" id="632773.BBEV_0241"/>
<dbReference type="Gene3D" id="3.20.20.70">
    <property type="entry name" value="Aldolase class I"/>
    <property type="match status" value="1"/>
</dbReference>
<dbReference type="PATRIC" id="fig|632773.3.peg.259"/>
<evidence type="ECO:0000256" key="3">
    <source>
        <dbReference type="ARBA" id="ARBA00006350"/>
    </source>
</evidence>
<dbReference type="SMART" id="SM00934">
    <property type="entry name" value="OMPdecase"/>
    <property type="match status" value="1"/>
</dbReference>
<dbReference type="KEGG" id="bbev:BBEV_0241"/>
<accession>A0A1D7QRK3</accession>
<dbReference type="FunFam" id="3.20.20.70:FF:000022">
    <property type="entry name" value="3-keto-L-gulonate-6-phosphate decarboxylase UlaD"/>
    <property type="match status" value="1"/>
</dbReference>
<comment type="pathway">
    <text evidence="2">One-carbon metabolism; formaldehyde assimilation via RuMP pathway; D-fructose 6-phosphate from D-ribulose 5-phosphate and formaldehyde: step 1/2.</text>
</comment>
<dbReference type="GO" id="GO:0004590">
    <property type="term" value="F:orotidine-5'-phosphate decarboxylase activity"/>
    <property type="evidence" value="ECO:0007669"/>
    <property type="project" value="InterPro"/>
</dbReference>
<protein>
    <recommendedName>
        <fullName evidence="4">3-hexulose-6-phosphate synthase</fullName>
        <ecNumber evidence="4">4.1.2.43</ecNumber>
    </recommendedName>
</protein>
<dbReference type="InterPro" id="IPR011060">
    <property type="entry name" value="RibuloseP-bd_barrel"/>
</dbReference>
<evidence type="ECO:0000313" key="10">
    <source>
        <dbReference type="Proteomes" id="UP000094463"/>
    </source>
</evidence>
<dbReference type="Pfam" id="PF00215">
    <property type="entry name" value="OMPdecase"/>
    <property type="match status" value="1"/>
</dbReference>
<keyword evidence="5" id="KW-0554">One-carbon metabolism</keyword>
<dbReference type="PANTHER" id="PTHR35039">
    <property type="entry name" value="3-KETO-L-GULONATE-6-PHOSPHATE DECARBOXYLASE SGBH-RELATED"/>
    <property type="match status" value="1"/>
</dbReference>
<gene>
    <name evidence="9" type="primary">hxlA</name>
    <name evidence="9" type="ORF">BBEV_0241</name>
</gene>
<evidence type="ECO:0000256" key="1">
    <source>
        <dbReference type="ARBA" id="ARBA00000718"/>
    </source>
</evidence>
<reference evidence="9 10" key="1">
    <citation type="submission" date="2015-08" db="EMBL/GenBank/DDBJ databases">
        <title>The complete genome sequence of Bacillus beveridgei MLTeJB.</title>
        <authorList>
            <person name="Hanson T.E."/>
            <person name="Mesa C."/>
            <person name="Basesman S.M."/>
            <person name="Oremland R.S."/>
        </authorList>
    </citation>
    <scope>NUCLEOTIDE SEQUENCE [LARGE SCALE GENOMIC DNA]</scope>
    <source>
        <strain evidence="9 10">MLTeJB</strain>
    </source>
</reference>